<evidence type="ECO:0000256" key="8">
    <source>
        <dbReference type="SAM" id="MobiDB-lite"/>
    </source>
</evidence>
<evidence type="ECO:0000259" key="9">
    <source>
        <dbReference type="PROSITE" id="PS50966"/>
    </source>
</evidence>
<keyword evidence="11" id="KW-1185">Reference proteome</keyword>
<evidence type="ECO:0000256" key="2">
    <source>
        <dbReference type="ARBA" id="ARBA00022723"/>
    </source>
</evidence>
<evidence type="ECO:0000313" key="10">
    <source>
        <dbReference type="EMBL" id="PRQ23941.1"/>
    </source>
</evidence>
<dbReference type="Pfam" id="PF10551">
    <property type="entry name" value="MULE"/>
    <property type="match status" value="1"/>
</dbReference>
<reference evidence="10 11" key="1">
    <citation type="journal article" date="2018" name="Nat. Genet.">
        <title>The Rosa genome provides new insights in the design of modern roses.</title>
        <authorList>
            <person name="Bendahmane M."/>
        </authorList>
    </citation>
    <scope>NUCLEOTIDE SEQUENCE [LARGE SCALE GENOMIC DNA]</scope>
    <source>
        <strain evidence="11">cv. Old Blush</strain>
    </source>
</reference>
<feature type="compositionally biased region" description="Basic and acidic residues" evidence="8">
    <location>
        <begin position="862"/>
        <end position="871"/>
    </location>
</feature>
<dbReference type="Gramene" id="PRQ23941">
    <property type="protein sequence ID" value="PRQ23941"/>
    <property type="gene ID" value="RchiOBHm_Chr6g0266931"/>
</dbReference>
<evidence type="ECO:0000256" key="1">
    <source>
        <dbReference type="ARBA" id="ARBA00022578"/>
    </source>
</evidence>
<dbReference type="PANTHER" id="PTHR31973">
    <property type="entry name" value="POLYPROTEIN, PUTATIVE-RELATED"/>
    <property type="match status" value="1"/>
</dbReference>
<keyword evidence="6" id="KW-0233">DNA recombination</keyword>
<name>A0A2P6PPU1_ROSCH</name>
<dbReference type="GO" id="GO:0004803">
    <property type="term" value="F:transposase activity"/>
    <property type="evidence" value="ECO:0007669"/>
    <property type="project" value="InterPro"/>
</dbReference>
<keyword evidence="5" id="KW-0238">DNA-binding</keyword>
<organism evidence="10 11">
    <name type="scientific">Rosa chinensis</name>
    <name type="common">China rose</name>
    <dbReference type="NCBI Taxonomy" id="74649"/>
    <lineage>
        <taxon>Eukaryota</taxon>
        <taxon>Viridiplantae</taxon>
        <taxon>Streptophyta</taxon>
        <taxon>Embryophyta</taxon>
        <taxon>Tracheophyta</taxon>
        <taxon>Spermatophyta</taxon>
        <taxon>Magnoliopsida</taxon>
        <taxon>eudicotyledons</taxon>
        <taxon>Gunneridae</taxon>
        <taxon>Pentapetalae</taxon>
        <taxon>rosids</taxon>
        <taxon>fabids</taxon>
        <taxon>Rosales</taxon>
        <taxon>Rosaceae</taxon>
        <taxon>Rosoideae</taxon>
        <taxon>Rosoideae incertae sedis</taxon>
        <taxon>Rosa</taxon>
    </lineage>
</organism>
<protein>
    <submittedName>
        <fullName evidence="10">Putative transcription factor interactor and regulator CCHC(Zn) family</fullName>
    </submittedName>
</protein>
<dbReference type="InterPro" id="IPR004332">
    <property type="entry name" value="Transposase_MuDR"/>
</dbReference>
<dbReference type="InterPro" id="IPR001207">
    <property type="entry name" value="Transposase_mutator"/>
</dbReference>
<dbReference type="GO" id="GO:0008270">
    <property type="term" value="F:zinc ion binding"/>
    <property type="evidence" value="ECO:0007669"/>
    <property type="project" value="UniProtKB-KW"/>
</dbReference>
<keyword evidence="1" id="KW-0815">Transposition</keyword>
<dbReference type="Pfam" id="PF04434">
    <property type="entry name" value="SWIM"/>
    <property type="match status" value="1"/>
</dbReference>
<dbReference type="EMBL" id="PDCK01000044">
    <property type="protein sequence ID" value="PRQ23941.1"/>
    <property type="molecule type" value="Genomic_DNA"/>
</dbReference>
<dbReference type="GO" id="GO:0003677">
    <property type="term" value="F:DNA binding"/>
    <property type="evidence" value="ECO:0007669"/>
    <property type="project" value="UniProtKB-KW"/>
</dbReference>
<sequence length="1033" mass="117160">MSFVEVDNMVRQLNPAYSHQRIDYWYKVGDENDELMKLETDSDVMIMCSAIPQWRLIILYLDHMELHNVFGEEDDDIFMYEDFLFNAAQSSSVIIEELPDSPKPGTSKGIMIREVEETISTQASIVGGLGPKDKGKQKLVEHDPSQKQKLVVYDTCKNQQSSGIGQSSGRVGSSKQQSSGIGQQANVQENEGSGLLDVEIDYLDELQSFGGMEYGSEECSEHEENSEDGGGDYDPCAEDEEYDHYGVDDDDEWLNEEDIEGTATRLESILGRSNVDEEWVDEEDMFGVDDSDDEKLVYTMNSDGKREELGCEFNPKTDMKNPAFKLKMKFATSQILRDALREHAIQGGWEYVFVKNDKTRVRVVCKEDNCPFQLFASKMQHESTLMVKSYDPVHKCTRKFNNSMVKQKYLTSKFKDQIALNESWKPESLAKTMSASIRARVSKSMAYRAKRAALLEVEGSIIEQYARLRDYGRELQRADPSTTINIKCAFPDTSNLPVFKRMYICLGALKNGFKAGCRTVIGLDGAHLKSCFGGQLLTAVGIDANNTSWVIAYAMVEAESKDSWMWFLELMVSDLNIEHEGRGWTFISDRQKGLIPAFNEVVPRAHIRFCVRHMWTNFTKLFPGKVMKDQMWTCAKSTTLPYFQKEMEDMKALDLDAYKWLTAKERPARHWCRAYFNTDVDCDIMINNLCESFNSWILEARGKPPVTMFEELRVKLMKRVAMRKEKMEAYHGNICPKPRVVIEKNKLKAATDCIPTFNGGDIAEVENIDRSKNVVDLRMRTSTCRRWDLSGIPCKHAISAIYLKRHDPDDYVAACYLKKTYMSIYNNFIQPVNSMDLWSRTEDPPILPPQYSRQPGRPKTARMKDASERVQEGGVKLGRVQRSLRCSNCKQVGHNLKTCQRHLPPKEKASVVNKKRKLNSQEGQTSENPSKKGKKPPMTKNELRQKAKQRAEYQMKRKAAKKASTLEANKSAPKTSKPIQAASTQQSSRPGQAGCAPTSSRSVQGSNASTKKVATPSRSSQRVRQNSGKGAAK</sequence>
<gene>
    <name evidence="10" type="ORF">RchiOBHm_Chr6g0266931</name>
</gene>
<accession>A0A2P6PPU1</accession>
<dbReference type="PROSITE" id="PS01007">
    <property type="entry name" value="TRANSPOSASE_MUTATOR"/>
    <property type="match status" value="1"/>
</dbReference>
<feature type="region of interest" description="Disordered" evidence="8">
    <location>
        <begin position="845"/>
        <end position="876"/>
    </location>
</feature>
<evidence type="ECO:0000256" key="7">
    <source>
        <dbReference type="PROSITE-ProRule" id="PRU00325"/>
    </source>
</evidence>
<keyword evidence="4" id="KW-0862">Zinc</keyword>
<feature type="region of interest" description="Disordered" evidence="8">
    <location>
        <begin position="160"/>
        <end position="186"/>
    </location>
</feature>
<feature type="compositionally biased region" description="Polar residues" evidence="8">
    <location>
        <begin position="966"/>
        <end position="990"/>
    </location>
</feature>
<feature type="region of interest" description="Disordered" evidence="8">
    <location>
        <begin position="123"/>
        <end position="145"/>
    </location>
</feature>
<evidence type="ECO:0000256" key="6">
    <source>
        <dbReference type="ARBA" id="ARBA00023172"/>
    </source>
</evidence>
<dbReference type="PROSITE" id="PS50966">
    <property type="entry name" value="ZF_SWIM"/>
    <property type="match status" value="1"/>
</dbReference>
<feature type="region of interest" description="Disordered" evidence="8">
    <location>
        <begin position="900"/>
        <end position="1033"/>
    </location>
</feature>
<feature type="domain" description="SWIM-type" evidence="9">
    <location>
        <begin position="773"/>
        <end position="805"/>
    </location>
</feature>
<dbReference type="OrthoDB" id="125347at2759"/>
<dbReference type="OMA" id="CIAYRIS"/>
<evidence type="ECO:0000256" key="4">
    <source>
        <dbReference type="ARBA" id="ARBA00022833"/>
    </source>
</evidence>
<dbReference type="STRING" id="74649.A0A2P6PPU1"/>
<dbReference type="Proteomes" id="UP000238479">
    <property type="component" value="Chromosome 6"/>
</dbReference>
<dbReference type="SMART" id="SM00575">
    <property type="entry name" value="ZnF_PMZ"/>
    <property type="match status" value="1"/>
</dbReference>
<dbReference type="AlphaFoldDB" id="A0A2P6PPU1"/>
<keyword evidence="3 7" id="KW-0863">Zinc-finger</keyword>
<dbReference type="InterPro" id="IPR018289">
    <property type="entry name" value="MULE_transposase_dom"/>
</dbReference>
<evidence type="ECO:0000256" key="3">
    <source>
        <dbReference type="ARBA" id="ARBA00022771"/>
    </source>
</evidence>
<feature type="compositionally biased region" description="Low complexity" evidence="8">
    <location>
        <begin position="160"/>
        <end position="184"/>
    </location>
</feature>
<dbReference type="PANTHER" id="PTHR31973:SF187">
    <property type="entry name" value="MUTATOR TRANSPOSASE MUDRA PROTEIN"/>
    <property type="match status" value="1"/>
</dbReference>
<proteinExistence type="predicted"/>
<dbReference type="InterPro" id="IPR007527">
    <property type="entry name" value="Znf_SWIM"/>
</dbReference>
<dbReference type="GO" id="GO:0006313">
    <property type="term" value="P:DNA transposition"/>
    <property type="evidence" value="ECO:0007669"/>
    <property type="project" value="InterPro"/>
</dbReference>
<comment type="caution">
    <text evidence="10">The sequence shown here is derived from an EMBL/GenBank/DDBJ whole genome shotgun (WGS) entry which is preliminary data.</text>
</comment>
<keyword evidence="2" id="KW-0479">Metal-binding</keyword>
<feature type="compositionally biased region" description="Basic and acidic residues" evidence="8">
    <location>
        <begin position="131"/>
        <end position="145"/>
    </location>
</feature>
<feature type="compositionally biased region" description="Polar residues" evidence="8">
    <location>
        <begin position="997"/>
        <end position="1033"/>
    </location>
</feature>
<evidence type="ECO:0000313" key="11">
    <source>
        <dbReference type="Proteomes" id="UP000238479"/>
    </source>
</evidence>
<evidence type="ECO:0000256" key="5">
    <source>
        <dbReference type="ARBA" id="ARBA00023125"/>
    </source>
</evidence>
<feature type="compositionally biased region" description="Basic and acidic residues" evidence="8">
    <location>
        <begin position="941"/>
        <end position="955"/>
    </location>
</feature>
<dbReference type="Pfam" id="PF03108">
    <property type="entry name" value="DBD_Tnp_Mut"/>
    <property type="match status" value="1"/>
</dbReference>
<dbReference type="InterPro" id="IPR006564">
    <property type="entry name" value="Znf_PMZ"/>
</dbReference>